<accession>A0A174F570</accession>
<dbReference type="RefSeq" id="WP_055277087.1">
    <property type="nucleotide sequence ID" value="NZ_CYZV01000024.1"/>
</dbReference>
<reference evidence="1 2" key="1">
    <citation type="submission" date="2015-09" db="EMBL/GenBank/DDBJ databases">
        <authorList>
            <consortium name="Pathogen Informatics"/>
        </authorList>
    </citation>
    <scope>NUCLEOTIDE SEQUENCE [LARGE SCALE GENOMIC DNA]</scope>
    <source>
        <strain evidence="1 2">2789STDY5834855</strain>
    </source>
</reference>
<dbReference type="EMBL" id="CYZV01000024">
    <property type="protein sequence ID" value="CUO44068.1"/>
    <property type="molecule type" value="Genomic_DNA"/>
</dbReference>
<evidence type="ECO:0000313" key="1">
    <source>
        <dbReference type="EMBL" id="CUO44068.1"/>
    </source>
</evidence>
<organism evidence="1 2">
    <name type="scientific">Clostridium disporicum</name>
    <dbReference type="NCBI Taxonomy" id="84024"/>
    <lineage>
        <taxon>Bacteria</taxon>
        <taxon>Bacillati</taxon>
        <taxon>Bacillota</taxon>
        <taxon>Clostridia</taxon>
        <taxon>Eubacteriales</taxon>
        <taxon>Clostridiaceae</taxon>
        <taxon>Clostridium</taxon>
    </lineage>
</organism>
<gene>
    <name evidence="1" type="ORF">ERS852470_02356</name>
</gene>
<proteinExistence type="predicted"/>
<evidence type="ECO:0000313" key="2">
    <source>
        <dbReference type="Proteomes" id="UP000095558"/>
    </source>
</evidence>
<protein>
    <recommendedName>
        <fullName evidence="3">Phage protein</fullName>
    </recommendedName>
</protein>
<dbReference type="OrthoDB" id="1912887at2"/>
<evidence type="ECO:0008006" key="3">
    <source>
        <dbReference type="Google" id="ProtNLM"/>
    </source>
</evidence>
<dbReference type="Proteomes" id="UP000095558">
    <property type="component" value="Unassembled WGS sequence"/>
</dbReference>
<dbReference type="AlphaFoldDB" id="A0A174F570"/>
<name>A0A174F570_9CLOT</name>
<sequence>MLVNEIKSYKIKIKDEEIELKLDFNALIKMHKEYGNAFLLIYQYAFENNFEKLPAIIRCMANKDISEEDVKNTMLINIKTIETLSNITLDLLDQELTGVSEFEVKSEVKKNQKIKEKK</sequence>